<dbReference type="PROSITE" id="PS51197">
    <property type="entry name" value="HTH_RRF2_2"/>
    <property type="match status" value="1"/>
</dbReference>
<dbReference type="GO" id="GO:0005829">
    <property type="term" value="C:cytosol"/>
    <property type="evidence" value="ECO:0007669"/>
    <property type="project" value="TreeGrafter"/>
</dbReference>
<dbReference type="InterPro" id="IPR000944">
    <property type="entry name" value="Tscrpt_reg_Rrf2"/>
</dbReference>
<dbReference type="GO" id="GO:0003700">
    <property type="term" value="F:DNA-binding transcription factor activity"/>
    <property type="evidence" value="ECO:0007669"/>
    <property type="project" value="TreeGrafter"/>
</dbReference>
<evidence type="ECO:0008006" key="2">
    <source>
        <dbReference type="Google" id="ProtNLM"/>
    </source>
</evidence>
<sequence length="121" mass="13201">MAVYPGGLLSSEDLAKSLKTNPGLVRRILLKLSKKKLITSFKGKGGGSRLARTATDITLDEVYLAVKEGPLFRSFDKEPFKACKVSCNIGGILNGVYSDLEVGLIEEMKKVKLQKILSEIN</sequence>
<dbReference type="PANTHER" id="PTHR33221:SF15">
    <property type="entry name" value="HTH-TYPE TRANSCRIPTIONAL REGULATOR YWGB-RELATED"/>
    <property type="match status" value="1"/>
</dbReference>
<gene>
    <name evidence="1" type="ORF">METZ01_LOCUS286219</name>
</gene>
<name>A0A382LBX3_9ZZZZ</name>
<evidence type="ECO:0000313" key="1">
    <source>
        <dbReference type="EMBL" id="SVC33365.1"/>
    </source>
</evidence>
<protein>
    <recommendedName>
        <fullName evidence="2">Rrf2 family transcriptional regulator</fullName>
    </recommendedName>
</protein>
<dbReference type="PANTHER" id="PTHR33221">
    <property type="entry name" value="WINGED HELIX-TURN-HELIX TRANSCRIPTIONAL REGULATOR, RRF2 FAMILY"/>
    <property type="match status" value="1"/>
</dbReference>
<dbReference type="Pfam" id="PF02082">
    <property type="entry name" value="Rrf2"/>
    <property type="match status" value="1"/>
</dbReference>
<dbReference type="Gene3D" id="1.10.10.10">
    <property type="entry name" value="Winged helix-like DNA-binding domain superfamily/Winged helix DNA-binding domain"/>
    <property type="match status" value="1"/>
</dbReference>
<dbReference type="SUPFAM" id="SSF46785">
    <property type="entry name" value="Winged helix' DNA-binding domain"/>
    <property type="match status" value="1"/>
</dbReference>
<accession>A0A382LBX3</accession>
<dbReference type="EMBL" id="UINC01085629">
    <property type="protein sequence ID" value="SVC33365.1"/>
    <property type="molecule type" value="Genomic_DNA"/>
</dbReference>
<dbReference type="AlphaFoldDB" id="A0A382LBX3"/>
<organism evidence="1">
    <name type="scientific">marine metagenome</name>
    <dbReference type="NCBI Taxonomy" id="408172"/>
    <lineage>
        <taxon>unclassified sequences</taxon>
        <taxon>metagenomes</taxon>
        <taxon>ecological metagenomes</taxon>
    </lineage>
</organism>
<dbReference type="InterPro" id="IPR036390">
    <property type="entry name" value="WH_DNA-bd_sf"/>
</dbReference>
<proteinExistence type="predicted"/>
<dbReference type="InterPro" id="IPR036388">
    <property type="entry name" value="WH-like_DNA-bd_sf"/>
</dbReference>
<reference evidence="1" key="1">
    <citation type="submission" date="2018-05" db="EMBL/GenBank/DDBJ databases">
        <authorList>
            <person name="Lanie J.A."/>
            <person name="Ng W.-L."/>
            <person name="Kazmierczak K.M."/>
            <person name="Andrzejewski T.M."/>
            <person name="Davidsen T.M."/>
            <person name="Wayne K.J."/>
            <person name="Tettelin H."/>
            <person name="Glass J.I."/>
            <person name="Rusch D."/>
            <person name="Podicherti R."/>
            <person name="Tsui H.-C.T."/>
            <person name="Winkler M.E."/>
        </authorList>
    </citation>
    <scope>NUCLEOTIDE SEQUENCE</scope>
</reference>